<dbReference type="Proteomes" id="UP001296943">
    <property type="component" value="Unassembled WGS sequence"/>
</dbReference>
<proteinExistence type="predicted"/>
<comment type="caution">
    <text evidence="1">The sequence shown here is derived from an EMBL/GenBank/DDBJ whole genome shotgun (WGS) entry which is preliminary data.</text>
</comment>
<dbReference type="RefSeq" id="WP_239584227.1">
    <property type="nucleotide sequence ID" value="NZ_JAFBDR010000005.1"/>
</dbReference>
<evidence type="ECO:0000313" key="1">
    <source>
        <dbReference type="EMBL" id="MBM7570870.1"/>
    </source>
</evidence>
<protein>
    <submittedName>
        <fullName evidence="1">Uncharacterized protein</fullName>
    </submittedName>
</protein>
<name>A0ABS2MYX5_9BACI</name>
<reference evidence="1 2" key="1">
    <citation type="submission" date="2021-01" db="EMBL/GenBank/DDBJ databases">
        <title>Genomic Encyclopedia of Type Strains, Phase IV (KMG-IV): sequencing the most valuable type-strain genomes for metagenomic binning, comparative biology and taxonomic classification.</title>
        <authorList>
            <person name="Goeker M."/>
        </authorList>
    </citation>
    <scope>NUCLEOTIDE SEQUENCE [LARGE SCALE GENOMIC DNA]</scope>
    <source>
        <strain evidence="1 2">DSM 23711</strain>
    </source>
</reference>
<dbReference type="EMBL" id="JAFBDR010000005">
    <property type="protein sequence ID" value="MBM7570870.1"/>
    <property type="molecule type" value="Genomic_DNA"/>
</dbReference>
<organism evidence="1 2">
    <name type="scientific">Aquibacillus albus</name>
    <dbReference type="NCBI Taxonomy" id="1168171"/>
    <lineage>
        <taxon>Bacteria</taxon>
        <taxon>Bacillati</taxon>
        <taxon>Bacillota</taxon>
        <taxon>Bacilli</taxon>
        <taxon>Bacillales</taxon>
        <taxon>Bacillaceae</taxon>
        <taxon>Aquibacillus</taxon>
    </lineage>
</organism>
<accession>A0ABS2MYX5</accession>
<keyword evidence="2" id="KW-1185">Reference proteome</keyword>
<gene>
    <name evidence="1" type="ORF">JOC48_001348</name>
</gene>
<evidence type="ECO:0000313" key="2">
    <source>
        <dbReference type="Proteomes" id="UP001296943"/>
    </source>
</evidence>
<sequence length="169" mass="19247">MNKKIKVVITGKKGYNNKNGGIKPFGLLVYRLTGRGCETNTERMTKMTSTLYQAKVGDGFKMKGLNRKNSFFNTPKEAVSEAFALKERIDKRYKHGIEWDYTRKMTGSAKKVKILRGYLNGDKESEPFYLQIVTVDNSKEGILPVTPKKPKTITSKDEKVLDKVVKLFK</sequence>